<reference evidence="3 4" key="1">
    <citation type="submission" date="2021-03" db="EMBL/GenBank/DDBJ databases">
        <title>novel species in genus Cellulomonas.</title>
        <authorList>
            <person name="Zhang G."/>
        </authorList>
    </citation>
    <scope>NUCLEOTIDE SEQUENCE [LARGE SCALE GENOMIC DNA]</scope>
    <source>
        <strain evidence="4">zg-ZUI188</strain>
    </source>
</reference>
<sequence>MILALCAAAVSSVAYGVSTIMQAVAARRAAGLAVVRQPLVVAALVIDGLAWLLSLVALHRLPLFVVQALIASSLVVVVVLARFVLGTRIRPVDAVAVAVVVGSLVVLALAGGDQPAVAAPAGFTPAMLVAAGVLVVALAAAYRRGHPLLLAAIAGLGYSGAAVAARAAHGAGGLLDVVLQPLALVIVVSGAVGAVAYLRALERGPVGSAAAAESVIEVVVPAIVGIAVLGDTVRHGWVLAAVVGTLLALAGCVVLAQSPANAAAEATAPADELSPPASPPAPTDPGRSGP</sequence>
<feature type="transmembrane region" description="Helical" evidence="2">
    <location>
        <begin position="210"/>
        <end position="230"/>
    </location>
</feature>
<keyword evidence="2" id="KW-1133">Transmembrane helix</keyword>
<organism evidence="3 4">
    <name type="scientific">Cellulomonas fengjieae</name>
    <dbReference type="NCBI Taxonomy" id="2819978"/>
    <lineage>
        <taxon>Bacteria</taxon>
        <taxon>Bacillati</taxon>
        <taxon>Actinomycetota</taxon>
        <taxon>Actinomycetes</taxon>
        <taxon>Micrococcales</taxon>
        <taxon>Cellulomonadaceae</taxon>
        <taxon>Cellulomonas</taxon>
    </lineage>
</organism>
<accession>A0ABS3SEM2</accession>
<keyword evidence="4" id="KW-1185">Reference proteome</keyword>
<dbReference type="PANTHER" id="PTHR40761:SF1">
    <property type="entry name" value="CONSERVED INTEGRAL MEMBRANE ALANINE VALINE AND LEUCINE RICH PROTEIN-RELATED"/>
    <property type="match status" value="1"/>
</dbReference>
<dbReference type="SUPFAM" id="SSF103481">
    <property type="entry name" value="Multidrug resistance efflux transporter EmrE"/>
    <property type="match status" value="1"/>
</dbReference>
<feature type="transmembrane region" description="Helical" evidence="2">
    <location>
        <begin position="61"/>
        <end position="85"/>
    </location>
</feature>
<dbReference type="Proteomes" id="UP000678317">
    <property type="component" value="Unassembled WGS sequence"/>
</dbReference>
<evidence type="ECO:0008006" key="5">
    <source>
        <dbReference type="Google" id="ProtNLM"/>
    </source>
</evidence>
<keyword evidence="2" id="KW-0812">Transmembrane</keyword>
<comment type="caution">
    <text evidence="3">The sequence shown here is derived from an EMBL/GenBank/DDBJ whole genome shotgun (WGS) entry which is preliminary data.</text>
</comment>
<feature type="transmembrane region" description="Helical" evidence="2">
    <location>
        <begin position="117"/>
        <end position="141"/>
    </location>
</feature>
<feature type="transmembrane region" description="Helical" evidence="2">
    <location>
        <begin position="177"/>
        <end position="198"/>
    </location>
</feature>
<evidence type="ECO:0000256" key="1">
    <source>
        <dbReference type="SAM" id="MobiDB-lite"/>
    </source>
</evidence>
<proteinExistence type="predicted"/>
<protein>
    <recommendedName>
        <fullName evidence="5">Integral membrane protein</fullName>
    </recommendedName>
</protein>
<gene>
    <name evidence="3" type="ORF">J4035_02040</name>
</gene>
<keyword evidence="2" id="KW-0472">Membrane</keyword>
<feature type="compositionally biased region" description="Low complexity" evidence="1">
    <location>
        <begin position="265"/>
        <end position="275"/>
    </location>
</feature>
<dbReference type="EMBL" id="JAGFBM010000001">
    <property type="protein sequence ID" value="MBO3083406.1"/>
    <property type="molecule type" value="Genomic_DNA"/>
</dbReference>
<feature type="region of interest" description="Disordered" evidence="1">
    <location>
        <begin position="265"/>
        <end position="290"/>
    </location>
</feature>
<dbReference type="PANTHER" id="PTHR40761">
    <property type="entry name" value="CONSERVED INTEGRAL MEMBRANE ALANINE VALINE AND LEUCINE RICH PROTEIN-RELATED"/>
    <property type="match status" value="1"/>
</dbReference>
<feature type="transmembrane region" description="Helical" evidence="2">
    <location>
        <begin position="148"/>
        <end position="165"/>
    </location>
</feature>
<evidence type="ECO:0000256" key="2">
    <source>
        <dbReference type="SAM" id="Phobius"/>
    </source>
</evidence>
<feature type="transmembrane region" description="Helical" evidence="2">
    <location>
        <begin position="236"/>
        <end position="256"/>
    </location>
</feature>
<evidence type="ECO:0000313" key="3">
    <source>
        <dbReference type="EMBL" id="MBO3083406.1"/>
    </source>
</evidence>
<name>A0ABS3SEM2_9CELL</name>
<dbReference type="InterPro" id="IPR037185">
    <property type="entry name" value="EmrE-like"/>
</dbReference>
<dbReference type="RefSeq" id="WP_208288319.1">
    <property type="nucleotide sequence ID" value="NZ_CP074404.1"/>
</dbReference>
<feature type="transmembrane region" description="Helical" evidence="2">
    <location>
        <begin position="92"/>
        <end position="111"/>
    </location>
</feature>
<evidence type="ECO:0000313" key="4">
    <source>
        <dbReference type="Proteomes" id="UP000678317"/>
    </source>
</evidence>